<dbReference type="EMBL" id="DXCH01000182">
    <property type="protein sequence ID" value="HIZ07564.1"/>
    <property type="molecule type" value="Genomic_DNA"/>
</dbReference>
<reference evidence="2" key="1">
    <citation type="journal article" date="2021" name="PeerJ">
        <title>Extensive microbial diversity within the chicken gut microbiome revealed by metagenomics and culture.</title>
        <authorList>
            <person name="Gilroy R."/>
            <person name="Ravi A."/>
            <person name="Getino M."/>
            <person name="Pursley I."/>
            <person name="Horton D.L."/>
            <person name="Alikhan N.F."/>
            <person name="Baker D."/>
            <person name="Gharbi K."/>
            <person name="Hall N."/>
            <person name="Watson M."/>
            <person name="Adriaenssens E.M."/>
            <person name="Foster-Nyarko E."/>
            <person name="Jarju S."/>
            <person name="Secka A."/>
            <person name="Antonio M."/>
            <person name="Oren A."/>
            <person name="Chaudhuri R.R."/>
            <person name="La Ragione R."/>
            <person name="Hildebrand F."/>
            <person name="Pallen M.J."/>
        </authorList>
    </citation>
    <scope>NUCLEOTIDE SEQUENCE</scope>
    <source>
        <strain evidence="2">CHK192-9172</strain>
    </source>
</reference>
<dbReference type="Gene3D" id="3.90.1200.10">
    <property type="match status" value="1"/>
</dbReference>
<keyword evidence="2" id="KW-0167">Capsid protein</keyword>
<dbReference type="NCBIfam" id="TIGR02906">
    <property type="entry name" value="spore_CotS"/>
    <property type="match status" value="1"/>
</dbReference>
<dbReference type="AlphaFoldDB" id="A0A9D2D307"/>
<dbReference type="InterPro" id="IPR047175">
    <property type="entry name" value="CotS-like"/>
</dbReference>
<sequence>MYYQIEQVLEQYGVENVQTYKGRGVLICECGSELLALKEFRGSQEKAEFLYLLGEYLKEQGMETDGLRKTVEGDYTAEGPDGVCYTMHQWFKGKECDVKNRMDIMMAVSHLAKFHTLVSGSQFHFQNKGRKKETVLSEYSRHNKELRKIRNYIKKRRQKNDFERLFLKCFPDFFEQCLKVEEALGMAKDQAAVGREGICHGDFNQHNIIFGRADTAMIHFEKAKSGIQISDFSNFMRKIMEKYNWEETLGMSMIEEYNRINPISRQDFVQLYYRLAYPEKFWKIANHYFGASKAWISGRNLEKLQKEIQQHRSRCHYLECLLRRL</sequence>
<dbReference type="GO" id="GO:0042601">
    <property type="term" value="C:endospore-forming forespore"/>
    <property type="evidence" value="ECO:0007669"/>
    <property type="project" value="TreeGrafter"/>
</dbReference>
<evidence type="ECO:0000313" key="2">
    <source>
        <dbReference type="EMBL" id="HIZ07564.1"/>
    </source>
</evidence>
<dbReference type="PANTHER" id="PTHR39179:SF1">
    <property type="entry name" value="SPORE COAT PROTEIN I"/>
    <property type="match status" value="1"/>
</dbReference>
<dbReference type="InterPro" id="IPR002575">
    <property type="entry name" value="Aminoglycoside_PTrfase"/>
</dbReference>
<dbReference type="Proteomes" id="UP000824024">
    <property type="component" value="Unassembled WGS sequence"/>
</dbReference>
<dbReference type="PANTHER" id="PTHR39179">
    <property type="entry name" value="SPORE COAT PROTEIN I"/>
    <property type="match status" value="1"/>
</dbReference>
<protein>
    <submittedName>
        <fullName evidence="2">CotS family spore coat protein</fullName>
    </submittedName>
</protein>
<proteinExistence type="predicted"/>
<reference evidence="2" key="2">
    <citation type="submission" date="2021-04" db="EMBL/GenBank/DDBJ databases">
        <authorList>
            <person name="Gilroy R."/>
        </authorList>
    </citation>
    <scope>NUCLEOTIDE SEQUENCE</scope>
    <source>
        <strain evidence="2">CHK192-9172</strain>
    </source>
</reference>
<dbReference type="InterPro" id="IPR014255">
    <property type="entry name" value="Spore_coat_CotS"/>
</dbReference>
<dbReference type="SUPFAM" id="SSF56112">
    <property type="entry name" value="Protein kinase-like (PK-like)"/>
    <property type="match status" value="1"/>
</dbReference>
<feature type="domain" description="Aminoglycoside phosphotransferase" evidence="1">
    <location>
        <begin position="152"/>
        <end position="259"/>
    </location>
</feature>
<dbReference type="Gene3D" id="3.30.200.20">
    <property type="entry name" value="Phosphorylase Kinase, domain 1"/>
    <property type="match status" value="1"/>
</dbReference>
<accession>A0A9D2D307</accession>
<evidence type="ECO:0000313" key="3">
    <source>
        <dbReference type="Proteomes" id="UP000824024"/>
    </source>
</evidence>
<keyword evidence="2" id="KW-0946">Virion</keyword>
<dbReference type="InterPro" id="IPR011009">
    <property type="entry name" value="Kinase-like_dom_sf"/>
</dbReference>
<dbReference type="Pfam" id="PF01636">
    <property type="entry name" value="APH"/>
    <property type="match status" value="1"/>
</dbReference>
<organism evidence="2 3">
    <name type="scientific">Candidatus Eubacterium avistercoris</name>
    <dbReference type="NCBI Taxonomy" id="2838567"/>
    <lineage>
        <taxon>Bacteria</taxon>
        <taxon>Bacillati</taxon>
        <taxon>Bacillota</taxon>
        <taxon>Clostridia</taxon>
        <taxon>Eubacteriales</taxon>
        <taxon>Eubacteriaceae</taxon>
        <taxon>Eubacterium</taxon>
    </lineage>
</organism>
<evidence type="ECO:0000259" key="1">
    <source>
        <dbReference type="Pfam" id="PF01636"/>
    </source>
</evidence>
<comment type="caution">
    <text evidence="2">The sequence shown here is derived from an EMBL/GenBank/DDBJ whole genome shotgun (WGS) entry which is preliminary data.</text>
</comment>
<gene>
    <name evidence="2" type="ORF">IAA08_06480</name>
</gene>
<name>A0A9D2D307_9FIRM</name>